<comment type="similarity">
    <text evidence="2">Belongs to the urea transporter family.</text>
</comment>
<feature type="transmembrane region" description="Helical" evidence="7">
    <location>
        <begin position="23"/>
        <end position="41"/>
    </location>
</feature>
<feature type="transmembrane region" description="Helical" evidence="7">
    <location>
        <begin position="107"/>
        <end position="125"/>
    </location>
</feature>
<dbReference type="GO" id="GO:0005886">
    <property type="term" value="C:plasma membrane"/>
    <property type="evidence" value="ECO:0007669"/>
    <property type="project" value="UniProtKB-SubCell"/>
</dbReference>
<evidence type="ECO:0000313" key="8">
    <source>
        <dbReference type="EMBL" id="PIT54473.1"/>
    </source>
</evidence>
<comment type="caution">
    <text evidence="8">The sequence shown here is derived from an EMBL/GenBank/DDBJ whole genome shotgun (WGS) entry which is preliminary data.</text>
</comment>
<keyword evidence="5 7" id="KW-1133">Transmembrane helix</keyword>
<protein>
    <submittedName>
        <fullName evidence="8">Uncharacterized protein</fullName>
    </submittedName>
</protein>
<reference evidence="8 9" key="1">
    <citation type="journal article" date="2017" name="MBio">
        <title>Type VI secretion-mediated competition in the bee gut microbiome.</title>
        <authorList>
            <person name="Steele M.I."/>
            <person name="Kwong W.K."/>
            <person name="Powell J.E."/>
            <person name="Whiteley M."/>
            <person name="Moran N.A."/>
        </authorList>
    </citation>
    <scope>NUCLEOTIDE SEQUENCE [LARGE SCALE GENOMIC DNA]</scope>
    <source>
        <strain evidence="8 9">Nev3CBA3</strain>
    </source>
</reference>
<sequence length="138" mass="15602">MKKTASLLTAMVFNLLYFAPDKVLGFAGVFICNSTLAGIIFSRTSSQHTQNSYLRAGRFCTCNWYCVVVRRSDSYHFSMLYSFNAILIAITLATFSSNQMLKPVFNIMFRIILTIFTQAAFTTLLKSFAIPVLTMPLY</sequence>
<keyword evidence="4 7" id="KW-0812">Transmembrane</keyword>
<evidence type="ECO:0000256" key="7">
    <source>
        <dbReference type="SAM" id="Phobius"/>
    </source>
</evidence>
<dbReference type="EMBL" id="MEIS01000114">
    <property type="protein sequence ID" value="PIT54473.1"/>
    <property type="molecule type" value="Genomic_DNA"/>
</dbReference>
<proteinExistence type="inferred from homology"/>
<evidence type="ECO:0000256" key="6">
    <source>
        <dbReference type="ARBA" id="ARBA00023136"/>
    </source>
</evidence>
<dbReference type="Gene3D" id="1.10.3430.10">
    <property type="entry name" value="Ammonium transporter AmtB like domains"/>
    <property type="match status" value="1"/>
</dbReference>
<dbReference type="InterPro" id="IPR029020">
    <property type="entry name" value="Ammonium/urea_transptr"/>
</dbReference>
<dbReference type="Proteomes" id="UP000229434">
    <property type="component" value="Unassembled WGS sequence"/>
</dbReference>
<organism evidence="8 9">
    <name type="scientific">Snodgrassella alvi</name>
    <dbReference type="NCBI Taxonomy" id="1196083"/>
    <lineage>
        <taxon>Bacteria</taxon>
        <taxon>Pseudomonadati</taxon>
        <taxon>Pseudomonadota</taxon>
        <taxon>Betaproteobacteria</taxon>
        <taxon>Neisseriales</taxon>
        <taxon>Neisseriaceae</taxon>
        <taxon>Snodgrassella</taxon>
    </lineage>
</organism>
<keyword evidence="6 7" id="KW-0472">Membrane</keyword>
<accession>A0A2N9XX70</accession>
<dbReference type="AlphaFoldDB" id="A0A2N9XX70"/>
<dbReference type="GO" id="GO:0015204">
    <property type="term" value="F:urea transmembrane transporter activity"/>
    <property type="evidence" value="ECO:0007669"/>
    <property type="project" value="InterPro"/>
</dbReference>
<dbReference type="Pfam" id="PF03253">
    <property type="entry name" value="UT"/>
    <property type="match status" value="1"/>
</dbReference>
<name>A0A2N9XX70_9NEIS</name>
<evidence type="ECO:0000256" key="1">
    <source>
        <dbReference type="ARBA" id="ARBA00004651"/>
    </source>
</evidence>
<feature type="transmembrane region" description="Helical" evidence="7">
    <location>
        <begin position="80"/>
        <end position="101"/>
    </location>
</feature>
<evidence type="ECO:0000256" key="3">
    <source>
        <dbReference type="ARBA" id="ARBA00022475"/>
    </source>
</evidence>
<evidence type="ECO:0000256" key="4">
    <source>
        <dbReference type="ARBA" id="ARBA00022692"/>
    </source>
</evidence>
<evidence type="ECO:0000256" key="2">
    <source>
        <dbReference type="ARBA" id="ARBA00005914"/>
    </source>
</evidence>
<keyword evidence="3" id="KW-1003">Cell membrane</keyword>
<evidence type="ECO:0000313" key="9">
    <source>
        <dbReference type="Proteomes" id="UP000229434"/>
    </source>
</evidence>
<dbReference type="InterPro" id="IPR004937">
    <property type="entry name" value="Urea_transporter"/>
</dbReference>
<comment type="subcellular location">
    <subcellularLocation>
        <location evidence="1">Cell membrane</location>
        <topology evidence="1">Multi-pass membrane protein</topology>
    </subcellularLocation>
</comment>
<gene>
    <name evidence="8" type="ORF">BHC49_08625</name>
</gene>
<evidence type="ECO:0000256" key="5">
    <source>
        <dbReference type="ARBA" id="ARBA00022989"/>
    </source>
</evidence>